<protein>
    <submittedName>
        <fullName evidence="1">Uncharacterized protein</fullName>
    </submittedName>
</protein>
<sequence>MKTYAVDDLLRLQSDLREHYSVRRDVLREWYAHWETQGNGSQLIAVLEQKLLSENCRDDDLAGLLDLAFATKLRLEGAAAAFPYIVQAQLFNGGWAMQELAALLLSPETQEEVEKQLMMELARCRLEAETVEVICVFWMGARQG</sequence>
<gene>
    <name evidence="1" type="ORF">KTE52_11995</name>
</gene>
<accession>A0AAP2HIN4</accession>
<dbReference type="EMBL" id="JAHPMX010000005">
    <property type="protein sequence ID" value="MBU9357050.1"/>
    <property type="molecule type" value="Genomic_DNA"/>
</dbReference>
<evidence type="ECO:0000313" key="2">
    <source>
        <dbReference type="Proteomes" id="UP001196915"/>
    </source>
</evidence>
<dbReference type="AlphaFoldDB" id="A0AAP2HIN4"/>
<organism evidence="1 2">
    <name type="scientific">Burkholderia multivorans</name>
    <dbReference type="NCBI Taxonomy" id="87883"/>
    <lineage>
        <taxon>Bacteria</taxon>
        <taxon>Pseudomonadati</taxon>
        <taxon>Pseudomonadota</taxon>
        <taxon>Betaproteobacteria</taxon>
        <taxon>Burkholderiales</taxon>
        <taxon>Burkholderiaceae</taxon>
        <taxon>Burkholderia</taxon>
        <taxon>Burkholderia cepacia complex</taxon>
    </lineage>
</organism>
<name>A0AAP2HIN4_9BURK</name>
<comment type="caution">
    <text evidence="1">The sequence shown here is derived from an EMBL/GenBank/DDBJ whole genome shotgun (WGS) entry which is preliminary data.</text>
</comment>
<dbReference type="RefSeq" id="WP_217075939.1">
    <property type="nucleotide sequence ID" value="NZ_CAJHCY010000011.1"/>
</dbReference>
<dbReference type="Proteomes" id="UP001196915">
    <property type="component" value="Unassembled WGS sequence"/>
</dbReference>
<reference evidence="1" key="1">
    <citation type="submission" date="2021-06" db="EMBL/GenBank/DDBJ databases">
        <title>A collection of bacterial strains from the Burkholderia cepacia Research Laboratory and Repository.</title>
        <authorList>
            <person name="Lipuma J."/>
            <person name="Spilker T."/>
        </authorList>
    </citation>
    <scope>NUCLEOTIDE SEQUENCE</scope>
    <source>
        <strain evidence="1">AU37435</strain>
    </source>
</reference>
<proteinExistence type="predicted"/>
<evidence type="ECO:0000313" key="1">
    <source>
        <dbReference type="EMBL" id="MBU9357050.1"/>
    </source>
</evidence>